<evidence type="ECO:0000313" key="3">
    <source>
        <dbReference type="Proteomes" id="UP000718571"/>
    </source>
</evidence>
<proteinExistence type="predicted"/>
<evidence type="ECO:0000313" key="2">
    <source>
        <dbReference type="EMBL" id="MBE5728654.1"/>
    </source>
</evidence>
<evidence type="ECO:0000256" key="1">
    <source>
        <dbReference type="SAM" id="Phobius"/>
    </source>
</evidence>
<feature type="transmembrane region" description="Helical" evidence="1">
    <location>
        <begin position="12"/>
        <end position="34"/>
    </location>
</feature>
<dbReference type="AlphaFoldDB" id="A0A8T3V0P7"/>
<keyword evidence="1" id="KW-0472">Membrane</keyword>
<protein>
    <submittedName>
        <fullName evidence="2">Uncharacterized protein</fullName>
    </submittedName>
</protein>
<sequence>MVMKAQIFTLDLIIGLALIISMISLSYYIFNYYLKYNLQVMSQNNRVLSMYSAFNSFLASNTTLYEFAGFEGSQISQSSLNSYVASTLKVELNSPFSLTVYTNSSAGSTSVPNKEVYSYNSTGFVTESGGELTSSQLVAIYNPTTLAFVSFDLFVLKVDV</sequence>
<keyword evidence="1" id="KW-1133">Transmembrane helix</keyword>
<reference evidence="2 3" key="1">
    <citation type="submission" date="2020-09" db="EMBL/GenBank/DDBJ databases">
        <title>Genomic characterization of a novel Parvarchaeota family in acid mine drainage sediments.</title>
        <authorList>
            <person name="Luo Z.-H."/>
        </authorList>
    </citation>
    <scope>NUCLEOTIDE SEQUENCE [LARGE SCALE GENOMIC DNA]</scope>
    <source>
        <strain evidence="2">MAS1_bins.189</strain>
    </source>
</reference>
<gene>
    <name evidence="2" type="ORF">IHE51_02225</name>
</gene>
<keyword evidence="1" id="KW-0812">Transmembrane</keyword>
<comment type="caution">
    <text evidence="2">The sequence shown here is derived from an EMBL/GenBank/DDBJ whole genome shotgun (WGS) entry which is preliminary data.</text>
</comment>
<name>A0A8T3V0P7_9ARCH</name>
<dbReference type="Proteomes" id="UP000718571">
    <property type="component" value="Unassembled WGS sequence"/>
</dbReference>
<dbReference type="EMBL" id="JADFAR010000026">
    <property type="protein sequence ID" value="MBE5728654.1"/>
    <property type="molecule type" value="Genomic_DNA"/>
</dbReference>
<accession>A0A8T3V0P7</accession>
<organism evidence="2 3">
    <name type="scientific">Candidatus Acidifodinimicrobium mancum</name>
    <dbReference type="NCBI Taxonomy" id="2898728"/>
    <lineage>
        <taxon>Archaea</taxon>
        <taxon>Candidatus Parvarchaeota</taxon>
        <taxon>Candidatus Acidifodinimicrobiaceae</taxon>
        <taxon>Candidatus Acidifodinimicrobium</taxon>
    </lineage>
</organism>